<feature type="transmembrane region" description="Helical" evidence="1">
    <location>
        <begin position="29"/>
        <end position="53"/>
    </location>
</feature>
<dbReference type="Gramene" id="PRQ32044">
    <property type="protein sequence ID" value="PRQ32044"/>
    <property type="gene ID" value="RchiOBHm_Chr5g0042021"/>
</dbReference>
<evidence type="ECO:0000256" key="1">
    <source>
        <dbReference type="SAM" id="Phobius"/>
    </source>
</evidence>
<keyword evidence="1" id="KW-0812">Transmembrane</keyword>
<name>A0A2P6QD11_ROSCH</name>
<comment type="caution">
    <text evidence="2">The sequence shown here is derived from an EMBL/GenBank/DDBJ whole genome shotgun (WGS) entry which is preliminary data.</text>
</comment>
<protein>
    <recommendedName>
        <fullName evidence="4">Transmembrane protein</fullName>
    </recommendedName>
</protein>
<sequence length="276" mass="30840">MVPQFMEPPLDIIKCWALSYEGAERGSGWWLLGGIDVVWLYGAAVGLTAMLPWIGGRSEMGGGRIGWLGPVGIGGRSCLVLISGVRMCGAGVVEWVASLGRWFDGGDGSQMVEVRHRWRSGEYGGVLVQVPFWTGLKRWGLAALALWAWACYLLIVGGFWLGFFRFGFCLGIISPSSIKRGLVCFGFIGVSWSGLLSVLFGYQRDGESPLYVVWQFWIAVSERVETVHRNVGDWVVSVYVRWLLIVARGYERKIWLGVEPFWLMEVTHVDDHDELN</sequence>
<accession>A0A2P6QD11</accession>
<evidence type="ECO:0000313" key="2">
    <source>
        <dbReference type="EMBL" id="PRQ32044.1"/>
    </source>
</evidence>
<dbReference type="Proteomes" id="UP000238479">
    <property type="component" value="Chromosome 5"/>
</dbReference>
<dbReference type="EMBL" id="PDCK01000043">
    <property type="protein sequence ID" value="PRQ32044.1"/>
    <property type="molecule type" value="Genomic_DNA"/>
</dbReference>
<feature type="transmembrane region" description="Helical" evidence="1">
    <location>
        <begin position="182"/>
        <end position="202"/>
    </location>
</feature>
<evidence type="ECO:0008006" key="4">
    <source>
        <dbReference type="Google" id="ProtNLM"/>
    </source>
</evidence>
<gene>
    <name evidence="2" type="ORF">RchiOBHm_Chr5g0042021</name>
</gene>
<keyword evidence="1" id="KW-1133">Transmembrane helix</keyword>
<evidence type="ECO:0000313" key="3">
    <source>
        <dbReference type="Proteomes" id="UP000238479"/>
    </source>
</evidence>
<feature type="transmembrane region" description="Helical" evidence="1">
    <location>
        <begin position="139"/>
        <end position="161"/>
    </location>
</feature>
<dbReference type="AlphaFoldDB" id="A0A2P6QD11"/>
<proteinExistence type="predicted"/>
<reference evidence="2 3" key="1">
    <citation type="journal article" date="2018" name="Nat. Genet.">
        <title>The Rosa genome provides new insights in the design of modern roses.</title>
        <authorList>
            <person name="Bendahmane M."/>
        </authorList>
    </citation>
    <scope>NUCLEOTIDE SEQUENCE [LARGE SCALE GENOMIC DNA]</scope>
    <source>
        <strain evidence="3">cv. Old Blush</strain>
    </source>
</reference>
<keyword evidence="3" id="KW-1185">Reference proteome</keyword>
<organism evidence="2 3">
    <name type="scientific">Rosa chinensis</name>
    <name type="common">China rose</name>
    <dbReference type="NCBI Taxonomy" id="74649"/>
    <lineage>
        <taxon>Eukaryota</taxon>
        <taxon>Viridiplantae</taxon>
        <taxon>Streptophyta</taxon>
        <taxon>Embryophyta</taxon>
        <taxon>Tracheophyta</taxon>
        <taxon>Spermatophyta</taxon>
        <taxon>Magnoliopsida</taxon>
        <taxon>eudicotyledons</taxon>
        <taxon>Gunneridae</taxon>
        <taxon>Pentapetalae</taxon>
        <taxon>rosids</taxon>
        <taxon>fabids</taxon>
        <taxon>Rosales</taxon>
        <taxon>Rosaceae</taxon>
        <taxon>Rosoideae</taxon>
        <taxon>Rosoideae incertae sedis</taxon>
        <taxon>Rosa</taxon>
    </lineage>
</organism>
<keyword evidence="1" id="KW-0472">Membrane</keyword>